<dbReference type="AlphaFoldDB" id="K2A2N5"/>
<dbReference type="EMBL" id="AMFJ01028923">
    <property type="protein sequence ID" value="EKD44259.1"/>
    <property type="molecule type" value="Genomic_DNA"/>
</dbReference>
<dbReference type="InterPro" id="IPR013762">
    <property type="entry name" value="Integrase-like_cat_sf"/>
</dbReference>
<name>K2A2N5_9BACT</name>
<keyword evidence="1" id="KW-0233">DNA recombination</keyword>
<dbReference type="SUPFAM" id="SSF56349">
    <property type="entry name" value="DNA breaking-rejoining enzymes"/>
    <property type="match status" value="1"/>
</dbReference>
<protein>
    <submittedName>
        <fullName evidence="3">Site specific recombinase</fullName>
    </submittedName>
</protein>
<feature type="non-terminal residue" evidence="3">
    <location>
        <position position="1"/>
    </location>
</feature>
<dbReference type="InterPro" id="IPR002104">
    <property type="entry name" value="Integrase_catalytic"/>
</dbReference>
<evidence type="ECO:0000256" key="1">
    <source>
        <dbReference type="ARBA" id="ARBA00023172"/>
    </source>
</evidence>
<dbReference type="GO" id="GO:0003677">
    <property type="term" value="F:DNA binding"/>
    <property type="evidence" value="ECO:0007669"/>
    <property type="project" value="InterPro"/>
</dbReference>
<dbReference type="Gene3D" id="1.10.443.10">
    <property type="entry name" value="Intergrase catalytic core"/>
    <property type="match status" value="1"/>
</dbReference>
<organism evidence="3">
    <name type="scientific">uncultured bacterium</name>
    <name type="common">gcode 4</name>
    <dbReference type="NCBI Taxonomy" id="1234023"/>
    <lineage>
        <taxon>Bacteria</taxon>
        <taxon>environmental samples</taxon>
    </lineage>
</organism>
<dbReference type="PROSITE" id="PS51898">
    <property type="entry name" value="TYR_RECOMBINASE"/>
    <property type="match status" value="1"/>
</dbReference>
<evidence type="ECO:0000259" key="2">
    <source>
        <dbReference type="PROSITE" id="PS51898"/>
    </source>
</evidence>
<reference evidence="3" key="1">
    <citation type="journal article" date="2012" name="Science">
        <title>Fermentation, hydrogen, and sulfur metabolism in multiple uncultivated bacterial phyla.</title>
        <authorList>
            <person name="Wrighton K.C."/>
            <person name="Thomas B.C."/>
            <person name="Sharon I."/>
            <person name="Miller C.S."/>
            <person name="Castelle C.J."/>
            <person name="VerBerkmoes N.C."/>
            <person name="Wilkins M.J."/>
            <person name="Hettich R.L."/>
            <person name="Lipton M.S."/>
            <person name="Williams K.H."/>
            <person name="Long P.E."/>
            <person name="Banfield J.F."/>
        </authorList>
    </citation>
    <scope>NUCLEOTIDE SEQUENCE [LARGE SCALE GENOMIC DNA]</scope>
</reference>
<evidence type="ECO:0000313" key="3">
    <source>
        <dbReference type="EMBL" id="EKD44259.1"/>
    </source>
</evidence>
<dbReference type="GO" id="GO:0006310">
    <property type="term" value="P:DNA recombination"/>
    <property type="evidence" value="ECO:0007669"/>
    <property type="project" value="UniProtKB-KW"/>
</dbReference>
<feature type="domain" description="Tyr recombinase" evidence="2">
    <location>
        <begin position="1"/>
        <end position="118"/>
    </location>
</feature>
<dbReference type="GO" id="GO:0015074">
    <property type="term" value="P:DNA integration"/>
    <property type="evidence" value="ECO:0007669"/>
    <property type="project" value="InterPro"/>
</dbReference>
<proteinExistence type="predicted"/>
<gene>
    <name evidence="3" type="ORF">ACD_71C00192G0001</name>
</gene>
<dbReference type="Pfam" id="PF00589">
    <property type="entry name" value="Phage_integrase"/>
    <property type="match status" value="1"/>
</dbReference>
<sequence>LMNTTKTGVAREYPVTEFFQGILDQLPKNNSNLVFVRSKDGKRYTSKDINAIWHKACEAAGVLPFKLYNGVRHSKARNLLENGESFDMVAEVLGHASVDMTRRFYADMPMNRIKEALQNVRNRKRE</sequence>
<dbReference type="InterPro" id="IPR011010">
    <property type="entry name" value="DNA_brk_join_enz"/>
</dbReference>
<comment type="caution">
    <text evidence="3">The sequence shown here is derived from an EMBL/GenBank/DDBJ whole genome shotgun (WGS) entry which is preliminary data.</text>
</comment>
<accession>K2A2N5</accession>